<gene>
    <name evidence="1" type="ORF">XM47_17040</name>
</gene>
<dbReference type="Pfam" id="PF13689">
    <property type="entry name" value="DUF4154"/>
    <property type="match status" value="1"/>
</dbReference>
<proteinExistence type="predicted"/>
<protein>
    <recommendedName>
        <fullName evidence="3">DUF4154 domain-containing protein</fullName>
    </recommendedName>
</protein>
<comment type="caution">
    <text evidence="1">The sequence shown here is derived from an EMBL/GenBank/DDBJ whole genome shotgun (WGS) entry which is preliminary data.</text>
</comment>
<accession>A0A0J8GTA1</accession>
<dbReference type="Proteomes" id="UP000037600">
    <property type="component" value="Unassembled WGS sequence"/>
</dbReference>
<keyword evidence="2" id="KW-1185">Reference proteome</keyword>
<evidence type="ECO:0000313" key="2">
    <source>
        <dbReference type="Proteomes" id="UP000037600"/>
    </source>
</evidence>
<dbReference type="AlphaFoldDB" id="A0A0J8GTA1"/>
<dbReference type="OrthoDB" id="6386212at2"/>
<dbReference type="RefSeq" id="WP_048695242.1">
    <property type="nucleotide sequence ID" value="NZ_KQ130507.1"/>
</dbReference>
<evidence type="ECO:0008006" key="3">
    <source>
        <dbReference type="Google" id="ProtNLM"/>
    </source>
</evidence>
<dbReference type="EMBL" id="LAZL01000036">
    <property type="protein sequence ID" value="KMT63933.1"/>
    <property type="molecule type" value="Genomic_DNA"/>
</dbReference>
<evidence type="ECO:0000313" key="1">
    <source>
        <dbReference type="EMBL" id="KMT63933.1"/>
    </source>
</evidence>
<organism evidence="1 2">
    <name type="scientific">Catenovulum maritimum</name>
    <dbReference type="NCBI Taxonomy" id="1513271"/>
    <lineage>
        <taxon>Bacteria</taxon>
        <taxon>Pseudomonadati</taxon>
        <taxon>Pseudomonadota</taxon>
        <taxon>Gammaproteobacteria</taxon>
        <taxon>Alteromonadales</taxon>
        <taxon>Alteromonadaceae</taxon>
        <taxon>Catenovulum</taxon>
    </lineage>
</organism>
<name>A0A0J8GTA1_9ALTE</name>
<reference evidence="1 2" key="1">
    <citation type="submission" date="2015-04" db="EMBL/GenBank/DDBJ databases">
        <title>Draft Genome Sequence of the Novel Agar-Digesting Marine Bacterium Q1.</title>
        <authorList>
            <person name="Li Y."/>
            <person name="Li D."/>
            <person name="Chen G."/>
            <person name="Du Z."/>
        </authorList>
    </citation>
    <scope>NUCLEOTIDE SEQUENCE [LARGE SCALE GENOMIC DNA]</scope>
    <source>
        <strain evidence="1 2">Q1</strain>
    </source>
</reference>
<sequence length="178" mass="19732">MLKTITYITTITWLFCLQISIAHAKVSNPDEGSVRAAMIFAILKYSRLSIDLSDAKLALCVVGSPTSENKLKMASGGVKVYGKEVLVLEKKSFAESVTDCHTIIYGEKTPSIDKNIQFNKQLVICDGCKEQKEFAAVELINVNKKIRFNINLIVSAENKVRFSSALLELASEIKDLKK</sequence>
<dbReference type="InterPro" id="IPR025293">
    <property type="entry name" value="YfiR/HmsC-like"/>
</dbReference>